<evidence type="ECO:0000313" key="1">
    <source>
        <dbReference type="EMBL" id="PIS39693.1"/>
    </source>
</evidence>
<protein>
    <submittedName>
        <fullName evidence="1">Uncharacterized protein</fullName>
    </submittedName>
</protein>
<dbReference type="AlphaFoldDB" id="A0A2H0YPK2"/>
<comment type="caution">
    <text evidence="1">The sequence shown here is derived from an EMBL/GenBank/DDBJ whole genome shotgun (WGS) entry which is preliminary data.</text>
</comment>
<dbReference type="EMBL" id="PEYD01000009">
    <property type="protein sequence ID" value="PIS39693.1"/>
    <property type="molecule type" value="Genomic_DNA"/>
</dbReference>
<dbReference type="Proteomes" id="UP000230088">
    <property type="component" value="Unassembled WGS sequence"/>
</dbReference>
<sequence>MPEIIALIVFVGSLIGMVVIVFRKIPALVALPEVLLARESLISKFKKRIREISPFKNFSYELFLQKILAKIRILALKIENLTLNWVQKLKESYQKKKTLKIDDYWQKIRKEVKKAAKPK</sequence>
<proteinExistence type="predicted"/>
<evidence type="ECO:0000313" key="2">
    <source>
        <dbReference type="Proteomes" id="UP000230088"/>
    </source>
</evidence>
<organism evidence="1 2">
    <name type="scientific">Candidatus Nealsonbacteria bacterium CG08_land_8_20_14_0_20_38_20</name>
    <dbReference type="NCBI Taxonomy" id="1974705"/>
    <lineage>
        <taxon>Bacteria</taxon>
        <taxon>Candidatus Nealsoniibacteriota</taxon>
    </lineage>
</organism>
<gene>
    <name evidence="1" type="ORF">COT33_00580</name>
</gene>
<reference evidence="2" key="1">
    <citation type="submission" date="2017-09" db="EMBL/GenBank/DDBJ databases">
        <title>Depth-based differentiation of microbial function through sediment-hosted aquifers and enrichment of novel symbionts in the deep terrestrial subsurface.</title>
        <authorList>
            <person name="Probst A.J."/>
            <person name="Ladd B."/>
            <person name="Jarett J.K."/>
            <person name="Geller-Mcgrath D.E."/>
            <person name="Sieber C.M.K."/>
            <person name="Emerson J.B."/>
            <person name="Anantharaman K."/>
            <person name="Thomas B.C."/>
            <person name="Malmstrom R."/>
            <person name="Stieglmeier M."/>
            <person name="Klingl A."/>
            <person name="Woyke T."/>
            <person name="Ryan C.M."/>
            <person name="Banfield J.F."/>
        </authorList>
    </citation>
    <scope>NUCLEOTIDE SEQUENCE [LARGE SCALE GENOMIC DNA]</scope>
</reference>
<accession>A0A2H0YPK2</accession>
<name>A0A2H0YPK2_9BACT</name>